<accession>A0ACC0U299</accession>
<dbReference type="EMBL" id="JAGFNK010000211">
    <property type="protein sequence ID" value="KAI9458319.1"/>
    <property type="molecule type" value="Genomic_DNA"/>
</dbReference>
<dbReference type="Proteomes" id="UP001207468">
    <property type="component" value="Unassembled WGS sequence"/>
</dbReference>
<evidence type="ECO:0000313" key="2">
    <source>
        <dbReference type="Proteomes" id="UP001207468"/>
    </source>
</evidence>
<reference evidence="1" key="1">
    <citation type="submission" date="2021-03" db="EMBL/GenBank/DDBJ databases">
        <title>Evolutionary priming and transition to the ectomycorrhizal habit in an iconic lineage of mushroom-forming fungi: is preadaptation a requirement?</title>
        <authorList>
            <consortium name="DOE Joint Genome Institute"/>
            <person name="Looney B.P."/>
            <person name="Miyauchi S."/>
            <person name="Morin E."/>
            <person name="Drula E."/>
            <person name="Courty P.E."/>
            <person name="Chicoki N."/>
            <person name="Fauchery L."/>
            <person name="Kohler A."/>
            <person name="Kuo A."/>
            <person name="LaButti K."/>
            <person name="Pangilinan J."/>
            <person name="Lipzen A."/>
            <person name="Riley R."/>
            <person name="Andreopoulos W."/>
            <person name="He G."/>
            <person name="Johnson J."/>
            <person name="Barry K.W."/>
            <person name="Grigoriev I.V."/>
            <person name="Nagy L."/>
            <person name="Hibbett D."/>
            <person name="Henrissat B."/>
            <person name="Matheny P.B."/>
            <person name="Labbe J."/>
            <person name="Martin A.F."/>
        </authorList>
    </citation>
    <scope>NUCLEOTIDE SEQUENCE</scope>
    <source>
        <strain evidence="1">BPL698</strain>
    </source>
</reference>
<gene>
    <name evidence="1" type="ORF">F5148DRAFT_1220797</name>
</gene>
<proteinExistence type="predicted"/>
<evidence type="ECO:0000313" key="1">
    <source>
        <dbReference type="EMBL" id="KAI9458319.1"/>
    </source>
</evidence>
<comment type="caution">
    <text evidence="1">The sequence shown here is derived from an EMBL/GenBank/DDBJ whole genome shotgun (WGS) entry which is preliminary data.</text>
</comment>
<sequence length="86" mass="10187">MVLLLWPEFSRFITPGLETEVYQVIKRLIAMIGSPQIAIDERHTPRLYSCFLPYWRNINAMARPKDQMQTSLNMPRYQQPPQPPQQ</sequence>
<name>A0ACC0U299_9AGAM</name>
<organism evidence="1 2">
    <name type="scientific">Russula earlei</name>
    <dbReference type="NCBI Taxonomy" id="71964"/>
    <lineage>
        <taxon>Eukaryota</taxon>
        <taxon>Fungi</taxon>
        <taxon>Dikarya</taxon>
        <taxon>Basidiomycota</taxon>
        <taxon>Agaricomycotina</taxon>
        <taxon>Agaricomycetes</taxon>
        <taxon>Russulales</taxon>
        <taxon>Russulaceae</taxon>
        <taxon>Russula</taxon>
    </lineage>
</organism>
<protein>
    <submittedName>
        <fullName evidence="1">Uncharacterized protein</fullName>
    </submittedName>
</protein>
<keyword evidence="2" id="KW-1185">Reference proteome</keyword>